<evidence type="ECO:0000256" key="6">
    <source>
        <dbReference type="ARBA" id="ARBA00023242"/>
    </source>
</evidence>
<dbReference type="GO" id="GO:0005634">
    <property type="term" value="C:nucleus"/>
    <property type="evidence" value="ECO:0007669"/>
    <property type="project" value="UniProtKB-ARBA"/>
</dbReference>
<evidence type="ECO:0000313" key="17">
    <source>
        <dbReference type="EMBL" id="KAL2556730.1"/>
    </source>
</evidence>
<evidence type="ECO:0000256" key="1">
    <source>
        <dbReference type="ARBA" id="ARBA00004286"/>
    </source>
</evidence>
<evidence type="ECO:0000256" key="11">
    <source>
        <dbReference type="ARBA" id="ARBA00067279"/>
    </source>
</evidence>
<dbReference type="GO" id="GO:0007059">
    <property type="term" value="P:chromosome segregation"/>
    <property type="evidence" value="ECO:0007669"/>
    <property type="project" value="UniProtKB-KW"/>
</dbReference>
<dbReference type="AlphaFoldDB" id="A0ABD1X816"/>
<feature type="compositionally biased region" description="Basic residues" evidence="15">
    <location>
        <begin position="1034"/>
        <end position="1044"/>
    </location>
</feature>
<comment type="function">
    <text evidence="9">Meiosis specific component of cohesin complex. The cohesin complex is required for the cohesion of sister chromatids after DNA replication. The cohesin complex apparently forms a large proteinaceous ring within which sister chromatids can be trapped. At anaphase, the complex is cleaved and dissociates from chromatin, allowing sister chromatids to segregate. The meiosis-specific cohesin complex probably replaces mitosis specific cohesin complex when it dissociates from chromatin during prophase I.</text>
</comment>
<dbReference type="InterPro" id="IPR011989">
    <property type="entry name" value="ARM-like"/>
</dbReference>
<dbReference type="Pfam" id="PF08514">
    <property type="entry name" value="STAG"/>
    <property type="match status" value="1"/>
</dbReference>
<dbReference type="GO" id="GO:0005694">
    <property type="term" value="C:chromosome"/>
    <property type="evidence" value="ECO:0007669"/>
    <property type="project" value="UniProtKB-SubCell"/>
</dbReference>
<feature type="compositionally biased region" description="Acidic residues" evidence="15">
    <location>
        <begin position="30"/>
        <end position="45"/>
    </location>
</feature>
<name>A0ABD1X816_9LAMI</name>
<keyword evidence="7" id="KW-0469">Meiosis</keyword>
<dbReference type="GO" id="GO:0007062">
    <property type="term" value="P:sister chromatid cohesion"/>
    <property type="evidence" value="ECO:0007669"/>
    <property type="project" value="UniProtKB-ARBA"/>
</dbReference>
<feature type="region of interest" description="Disordered" evidence="15">
    <location>
        <begin position="1"/>
        <end position="65"/>
    </location>
</feature>
<dbReference type="SUPFAM" id="SSF48371">
    <property type="entry name" value="ARM repeat"/>
    <property type="match status" value="1"/>
</dbReference>
<evidence type="ECO:0000259" key="16">
    <source>
        <dbReference type="PROSITE" id="PS51425"/>
    </source>
</evidence>
<evidence type="ECO:0000256" key="10">
    <source>
        <dbReference type="ARBA" id="ARBA00064253"/>
    </source>
</evidence>
<evidence type="ECO:0000256" key="4">
    <source>
        <dbReference type="ARBA" id="ARBA00022553"/>
    </source>
</evidence>
<dbReference type="InterPro" id="IPR016024">
    <property type="entry name" value="ARM-type_fold"/>
</dbReference>
<keyword evidence="6" id="KW-0539">Nucleus</keyword>
<dbReference type="Proteomes" id="UP001604277">
    <property type="component" value="Unassembled WGS sequence"/>
</dbReference>
<comment type="subcellular location">
    <subcellularLocation>
        <location evidence="1">Chromosome</location>
    </subcellularLocation>
</comment>
<evidence type="ECO:0000256" key="9">
    <source>
        <dbReference type="ARBA" id="ARBA00057292"/>
    </source>
</evidence>
<keyword evidence="3" id="KW-0158">Chromosome</keyword>
<evidence type="ECO:0000256" key="12">
    <source>
        <dbReference type="ARBA" id="ARBA00077200"/>
    </source>
</evidence>
<evidence type="ECO:0000256" key="2">
    <source>
        <dbReference type="ARBA" id="ARBA00005486"/>
    </source>
</evidence>
<evidence type="ECO:0000256" key="13">
    <source>
        <dbReference type="ARBA" id="ARBA00081834"/>
    </source>
</evidence>
<protein>
    <recommendedName>
        <fullName evidence="11">Cohesin subunit SA-3</fullName>
    </recommendedName>
    <alternativeName>
        <fullName evidence="13">SCC3 homolog 3</fullName>
    </alternativeName>
    <alternativeName>
        <fullName evidence="12">Stromal antigen 3</fullName>
    </alternativeName>
    <alternativeName>
        <fullName evidence="14">Stromalin-3</fullName>
    </alternativeName>
</protein>
<evidence type="ECO:0000256" key="14">
    <source>
        <dbReference type="ARBA" id="ARBA00082975"/>
    </source>
</evidence>
<keyword evidence="4" id="KW-0597">Phosphoprotein</keyword>
<evidence type="ECO:0000256" key="7">
    <source>
        <dbReference type="ARBA" id="ARBA00023254"/>
    </source>
</evidence>
<evidence type="ECO:0000256" key="15">
    <source>
        <dbReference type="SAM" id="MobiDB-lite"/>
    </source>
</evidence>
<dbReference type="Gene3D" id="1.25.10.10">
    <property type="entry name" value="Leucine-rich Repeat Variant"/>
    <property type="match status" value="1"/>
</dbReference>
<dbReference type="PROSITE" id="PS51425">
    <property type="entry name" value="SCD"/>
    <property type="match status" value="1"/>
</dbReference>
<dbReference type="EMBL" id="JBFOLJ010000001">
    <property type="protein sequence ID" value="KAL2556730.1"/>
    <property type="molecule type" value="Genomic_DNA"/>
</dbReference>
<comment type="similarity">
    <text evidence="2">Belongs to the SCC3 family.</text>
</comment>
<gene>
    <name evidence="17" type="ORF">Fot_01469</name>
</gene>
<accession>A0ABD1X816</accession>
<dbReference type="InterPro" id="IPR056396">
    <property type="entry name" value="HEAT_SCC3-SA"/>
</dbReference>
<dbReference type="FunFam" id="1.25.10.10:FF:000449">
    <property type="entry name" value="Cohesin subunit SA-3"/>
    <property type="match status" value="1"/>
</dbReference>
<dbReference type="GO" id="GO:0051321">
    <property type="term" value="P:meiotic cell cycle"/>
    <property type="evidence" value="ECO:0007669"/>
    <property type="project" value="UniProtKB-KW"/>
</dbReference>
<organism evidence="17 18">
    <name type="scientific">Forsythia ovata</name>
    <dbReference type="NCBI Taxonomy" id="205694"/>
    <lineage>
        <taxon>Eukaryota</taxon>
        <taxon>Viridiplantae</taxon>
        <taxon>Streptophyta</taxon>
        <taxon>Embryophyta</taxon>
        <taxon>Tracheophyta</taxon>
        <taxon>Spermatophyta</taxon>
        <taxon>Magnoliopsida</taxon>
        <taxon>eudicotyledons</taxon>
        <taxon>Gunneridae</taxon>
        <taxon>Pentapetalae</taxon>
        <taxon>asterids</taxon>
        <taxon>lamiids</taxon>
        <taxon>Lamiales</taxon>
        <taxon>Oleaceae</taxon>
        <taxon>Forsythieae</taxon>
        <taxon>Forsythia</taxon>
    </lineage>
</organism>
<evidence type="ECO:0000313" key="18">
    <source>
        <dbReference type="Proteomes" id="UP001604277"/>
    </source>
</evidence>
<reference evidence="18" key="1">
    <citation type="submission" date="2024-07" db="EMBL/GenBank/DDBJ databases">
        <title>Two chromosome-level genome assemblies of Korean endemic species Abeliophyllum distichum and Forsythia ovata (Oleaceae).</title>
        <authorList>
            <person name="Jang H."/>
        </authorList>
    </citation>
    <scope>NUCLEOTIDE SEQUENCE [LARGE SCALE GENOMIC DNA]</scope>
</reference>
<dbReference type="Pfam" id="PF21581">
    <property type="entry name" value="SCD"/>
    <property type="match status" value="1"/>
</dbReference>
<dbReference type="PANTHER" id="PTHR11199">
    <property type="entry name" value="STROMAL ANTIGEN"/>
    <property type="match status" value="1"/>
</dbReference>
<dbReference type="Pfam" id="PF24571">
    <property type="entry name" value="HEAT_SCC3-SA"/>
    <property type="match status" value="1"/>
</dbReference>
<dbReference type="InterPro" id="IPR039662">
    <property type="entry name" value="Cohesin_Scc3/SA"/>
</dbReference>
<comment type="subunit">
    <text evidence="10">Component of the meiosis-specific cohesin complex, which also contains the SMC1 (SMC1A or SMC1B) and SMC3 heterodimer. Such complex likely contains RAD21, or the meiosis-specific related protein REC8. Interacts with CCDC79/TERB1; recruiting cohesin to telomeres to develop structural rigidity.</text>
</comment>
<feature type="domain" description="SCD" evidence="16">
    <location>
        <begin position="278"/>
        <end position="363"/>
    </location>
</feature>
<keyword evidence="18" id="KW-1185">Reference proteome</keyword>
<evidence type="ECO:0000256" key="5">
    <source>
        <dbReference type="ARBA" id="ARBA00022829"/>
    </source>
</evidence>
<keyword evidence="5" id="KW-0159">Chromosome partition</keyword>
<feature type="compositionally biased region" description="Basic and acidic residues" evidence="15">
    <location>
        <begin position="1077"/>
        <end position="1086"/>
    </location>
</feature>
<comment type="caution">
    <text evidence="17">The sequence shown here is derived from an EMBL/GenBank/DDBJ whole genome shotgun (WGS) entry which is preliminary data.</text>
</comment>
<dbReference type="InterPro" id="IPR013721">
    <property type="entry name" value="STAG"/>
</dbReference>
<dbReference type="InterPro" id="IPR020839">
    <property type="entry name" value="SCD"/>
</dbReference>
<evidence type="ECO:0000256" key="8">
    <source>
        <dbReference type="ARBA" id="ARBA00023306"/>
    </source>
</evidence>
<sequence length="1117" mass="127583">MEDEPEPSERLTRRSKRTKTQARVTGTNIIEDELEEEREDVSDGFEEPRRKAKRNRAGEGASTTTHKLDQSLIEVIKGDGKEIPDVVIRWVKQYERNPKSATAELLTMLFEACGAKYRLQEEYLDETAVDDVVVTLVNLAKKGEVEDYQNSKREFKNFKDNLLYFWDNLVSECKNGGALFDQLLFDKCLDYIIALSCTPPRVYRLVASLMGLQLVTSFINVAKVLGSHRETAQRQLNAEKKKKPDGPRVESINKRLSTTHEKITVTEEMMRKIFTGLFVHRYRDIDPDIRMSCIESLGVWVLSYPSLFLQDLYLKYLGWTLNDKSAGVRKASVLALQNLYEVEDNVPSLNLFTERFYKRMLELADDIDISVAVCAIGLVKHLLRHQLVPDEELGSLYDLLIDDPPDIRHAIGALVYDHLIAQKFNDLQSRSTGNASDSSKVHLSRMLQILKEFSTDPILSLYVIDDVWDYMGAMKDWDGIVNMLLEDNPSAELNDVDATNLIRLLSASVQKAVGERIVPATDNRKQHFTKAQKETFESNRRDITVIMMKNYSQLLHKFMADKEKVAPLVEIIVHINLELYSLRSEEQKFKAVLQLVKDAFFKHGEKDALRSCVKAVKFCATESRGELQDVARNQVKELEDGLIAKLKSAMKDVVNGDDEYSLLVNLKRLYELQLLWQVPIESLYEGFVRILQRFRNIDEEVITFLLLNMFLHVAWCLHSIISSETVSENSISSLLLKRSALFEQLDYFLHTPPNVNSGCGNQLACRVCSILAELWCLFKKTKFASTKMEILGYCPDESTVQKYWKLCEQLLNVSDEIEDEDGNKEYIEDTNRDAVILAATKLVANDSVPTEHLGPEIISRFGMYGTSVTEIIKHLITALKKKYDDVANIFLEALKRSHQRYLIIVSSSNDKSLSSKSFQECKDIASRLSGLYVGAARNKHKSEILNIIREGINYAFLDAPKQLSFLDGVVLHFVSKLPTPDILDIMRGVEKRTENVKTDQDPSGWRPYHVFLESLREKYAKNEGLQDEKEGATVRRRGRPRKKQNIQGKRLFDEQPSSEEEDSISGSDRDAEDEDDKQVQKEEDAPLIHSIRPSSKLRSLKVPREDNRNQQKTGGSG</sequence>
<proteinExistence type="inferred from homology"/>
<feature type="compositionally biased region" description="Basic and acidic residues" evidence="15">
    <location>
        <begin position="1022"/>
        <end position="1033"/>
    </location>
</feature>
<keyword evidence="8" id="KW-0131">Cell cycle</keyword>
<feature type="region of interest" description="Disordered" evidence="15">
    <location>
        <begin position="1022"/>
        <end position="1117"/>
    </location>
</feature>
<evidence type="ECO:0000256" key="3">
    <source>
        <dbReference type="ARBA" id="ARBA00022454"/>
    </source>
</evidence>
<dbReference type="PANTHER" id="PTHR11199:SF0">
    <property type="entry name" value="LD34181P-RELATED"/>
    <property type="match status" value="1"/>
</dbReference>